<gene>
    <name evidence="13" type="primary">LOC116288805</name>
</gene>
<evidence type="ECO:0000256" key="3">
    <source>
        <dbReference type="ARBA" id="ARBA00010362"/>
    </source>
</evidence>
<evidence type="ECO:0000256" key="11">
    <source>
        <dbReference type="SAM" id="MobiDB-lite"/>
    </source>
</evidence>
<dbReference type="InterPro" id="IPR029338">
    <property type="entry name" value="TSSC4"/>
</dbReference>
<comment type="subcellular location">
    <subcellularLocation>
        <location evidence="2">Cytoplasm</location>
    </subcellularLocation>
    <subcellularLocation>
        <location evidence="1">Nucleus</location>
    </subcellularLocation>
</comment>
<keyword evidence="6" id="KW-0747">Spliceosome</keyword>
<feature type="compositionally biased region" description="Basic and acidic residues" evidence="11">
    <location>
        <begin position="216"/>
        <end position="225"/>
    </location>
</feature>
<dbReference type="GO" id="GO:0005737">
    <property type="term" value="C:cytoplasm"/>
    <property type="evidence" value="ECO:0007669"/>
    <property type="project" value="UniProtKB-SubCell"/>
</dbReference>
<dbReference type="GO" id="GO:0006397">
    <property type="term" value="P:mRNA processing"/>
    <property type="evidence" value="ECO:0007669"/>
    <property type="project" value="UniProtKB-KW"/>
</dbReference>
<accession>A0A6P8H7P7</accession>
<dbReference type="PANTHER" id="PTHR13445">
    <property type="entry name" value="TUMOR SUPPRESSING SUBTRANSFERABLE CANDIDATE 4 TSSC4"/>
    <property type="match status" value="1"/>
</dbReference>
<comment type="similarity">
    <text evidence="3">Belongs to the TSSC4 family.</text>
</comment>
<evidence type="ECO:0000256" key="7">
    <source>
        <dbReference type="ARBA" id="ARBA00023187"/>
    </source>
</evidence>
<comment type="function">
    <text evidence="10">Protein associated with the U5 snRNP, during its maturation and its post-splicing recycling and which is required for spliceosomal tri-snRNP complex assembly in the nucleus. Has a molecular sequestering activity and transiently hinders SNRNP200 binding sites for constitutive splicing factors that intervene later during the assembly of the spliceosome and splicing. Together with its molecular sequestering activity, may also function as a molecular adapter and placeholder, coordinating the assembly of the U5 snRNP and its association with the U4/U6 di-snRNP.</text>
</comment>
<feature type="compositionally biased region" description="Basic and acidic residues" evidence="11">
    <location>
        <begin position="94"/>
        <end position="103"/>
    </location>
</feature>
<dbReference type="GeneID" id="116288805"/>
<feature type="region of interest" description="Disordered" evidence="11">
    <location>
        <begin position="94"/>
        <end position="149"/>
    </location>
</feature>
<evidence type="ECO:0000256" key="2">
    <source>
        <dbReference type="ARBA" id="ARBA00004496"/>
    </source>
</evidence>
<protein>
    <recommendedName>
        <fullName evidence="9">U5 small nuclear ribonucleoprotein TSSC4</fullName>
    </recommendedName>
</protein>
<dbReference type="GO" id="GO:0005681">
    <property type="term" value="C:spliceosomal complex"/>
    <property type="evidence" value="ECO:0007669"/>
    <property type="project" value="UniProtKB-KW"/>
</dbReference>
<evidence type="ECO:0000256" key="10">
    <source>
        <dbReference type="ARBA" id="ARBA00045970"/>
    </source>
</evidence>
<dbReference type="AlphaFoldDB" id="A0A6P8H7P7"/>
<dbReference type="Pfam" id="PF15264">
    <property type="entry name" value="TSSC4"/>
    <property type="match status" value="1"/>
</dbReference>
<evidence type="ECO:0000256" key="5">
    <source>
        <dbReference type="ARBA" id="ARBA00022664"/>
    </source>
</evidence>
<reference evidence="13" key="1">
    <citation type="submission" date="2025-08" db="UniProtKB">
        <authorList>
            <consortium name="RefSeq"/>
        </authorList>
    </citation>
    <scope>IDENTIFICATION</scope>
    <source>
        <tissue evidence="13">Tentacle</tissue>
    </source>
</reference>
<evidence type="ECO:0000313" key="12">
    <source>
        <dbReference type="Proteomes" id="UP000515163"/>
    </source>
</evidence>
<dbReference type="KEGG" id="aten:116288805"/>
<keyword evidence="12" id="KW-1185">Reference proteome</keyword>
<dbReference type="InParanoid" id="A0A6P8H7P7"/>
<dbReference type="PANTHER" id="PTHR13445:SF3">
    <property type="entry name" value="U5 SMALL NUCLEAR RIBONUCLEOPROTEIN TSSC4"/>
    <property type="match status" value="1"/>
</dbReference>
<dbReference type="GO" id="GO:0008380">
    <property type="term" value="P:RNA splicing"/>
    <property type="evidence" value="ECO:0007669"/>
    <property type="project" value="UniProtKB-KW"/>
</dbReference>
<proteinExistence type="inferred from homology"/>
<dbReference type="OrthoDB" id="1906282at2759"/>
<feature type="compositionally biased region" description="Basic and acidic residues" evidence="11">
    <location>
        <begin position="166"/>
        <end position="188"/>
    </location>
</feature>
<evidence type="ECO:0000256" key="1">
    <source>
        <dbReference type="ARBA" id="ARBA00004123"/>
    </source>
</evidence>
<dbReference type="Proteomes" id="UP000515163">
    <property type="component" value="Unplaced"/>
</dbReference>
<keyword evidence="7" id="KW-0508">mRNA splicing</keyword>
<feature type="compositionally biased region" description="Basic and acidic residues" evidence="11">
    <location>
        <begin position="110"/>
        <end position="138"/>
    </location>
</feature>
<evidence type="ECO:0000256" key="6">
    <source>
        <dbReference type="ARBA" id="ARBA00022728"/>
    </source>
</evidence>
<dbReference type="RefSeq" id="XP_031551506.1">
    <property type="nucleotide sequence ID" value="XM_031695646.1"/>
</dbReference>
<evidence type="ECO:0000256" key="9">
    <source>
        <dbReference type="ARBA" id="ARBA00035304"/>
    </source>
</evidence>
<evidence type="ECO:0000256" key="4">
    <source>
        <dbReference type="ARBA" id="ARBA00022490"/>
    </source>
</evidence>
<keyword evidence="5" id="KW-0507">mRNA processing</keyword>
<feature type="region of interest" description="Disordered" evidence="11">
    <location>
        <begin position="165"/>
        <end position="249"/>
    </location>
</feature>
<organism evidence="12 13">
    <name type="scientific">Actinia tenebrosa</name>
    <name type="common">Australian red waratah sea anemone</name>
    <dbReference type="NCBI Taxonomy" id="6105"/>
    <lineage>
        <taxon>Eukaryota</taxon>
        <taxon>Metazoa</taxon>
        <taxon>Cnidaria</taxon>
        <taxon>Anthozoa</taxon>
        <taxon>Hexacorallia</taxon>
        <taxon>Actiniaria</taxon>
        <taxon>Actiniidae</taxon>
        <taxon>Actinia</taxon>
    </lineage>
</organism>
<name>A0A6P8H7P7_ACTTE</name>
<keyword evidence="4" id="KW-0963">Cytoplasm</keyword>
<sequence>MSEKDSDFLHIQGDIDFQERSKSVFSSLDRLEPKNEEEKELKKAISRRPHKVPDHVLHPDKWKKYSLEEDGSERMGKMNASDINKHAALSFLNELKERKKSEDTSQSNKETADAVAKELHISFHKPKSTDNPKTETKRKSVGIQKDGVHMMPEYVVGKAKLPAKSKKLETSMPKDKGKKDVQIGHLLEKEEEEIVDEDVKGPGEGPYVAMEDTEKEDSKKEEVRFAKRKRKQEMNIRKHVKVSDDEEKD</sequence>
<evidence type="ECO:0000313" key="13">
    <source>
        <dbReference type="RefSeq" id="XP_031551506.1"/>
    </source>
</evidence>
<evidence type="ECO:0000256" key="8">
    <source>
        <dbReference type="ARBA" id="ARBA00023242"/>
    </source>
</evidence>
<keyword evidence="8" id="KW-0539">Nucleus</keyword>